<comment type="subcellular location">
    <subcellularLocation>
        <location evidence="1">Membrane</location>
        <topology evidence="1">Multi-pass membrane protein</topology>
    </subcellularLocation>
</comment>
<feature type="region of interest" description="Disordered" evidence="12">
    <location>
        <begin position="663"/>
        <end position="717"/>
    </location>
</feature>
<proteinExistence type="inferred from homology"/>
<evidence type="ECO:0000259" key="14">
    <source>
        <dbReference type="Pfam" id="PF07993"/>
    </source>
</evidence>
<evidence type="ECO:0000313" key="16">
    <source>
        <dbReference type="Proteomes" id="UP000250275"/>
    </source>
</evidence>
<dbReference type="InterPro" id="IPR036770">
    <property type="entry name" value="Ankyrin_rpt-contain_sf"/>
</dbReference>
<evidence type="ECO:0000259" key="13">
    <source>
        <dbReference type="Pfam" id="PF03015"/>
    </source>
</evidence>
<keyword evidence="11" id="KW-0560">Oxidoreductase</keyword>
<evidence type="ECO:0000256" key="11">
    <source>
        <dbReference type="RuleBase" id="RU363097"/>
    </source>
</evidence>
<dbReference type="PROSITE" id="PS50088">
    <property type="entry name" value="ANK_REPEAT"/>
    <property type="match status" value="1"/>
</dbReference>
<evidence type="ECO:0000256" key="5">
    <source>
        <dbReference type="ARBA" id="ARBA00022857"/>
    </source>
</evidence>
<dbReference type="Pfam" id="PF03015">
    <property type="entry name" value="Sterile"/>
    <property type="match status" value="1"/>
</dbReference>
<keyword evidence="16" id="KW-1185">Reference proteome</keyword>
<evidence type="ECO:0000256" key="4">
    <source>
        <dbReference type="ARBA" id="ARBA00022692"/>
    </source>
</evidence>
<dbReference type="InterPro" id="IPR002110">
    <property type="entry name" value="Ankyrin_rpt"/>
</dbReference>
<dbReference type="CDD" id="cd09071">
    <property type="entry name" value="FAR_C"/>
    <property type="match status" value="1"/>
</dbReference>
<evidence type="ECO:0000256" key="8">
    <source>
        <dbReference type="ARBA" id="ARBA00023136"/>
    </source>
</evidence>
<dbReference type="GO" id="GO:0016020">
    <property type="term" value="C:membrane"/>
    <property type="evidence" value="ECO:0007669"/>
    <property type="project" value="UniProtKB-SubCell"/>
</dbReference>
<feature type="compositionally biased region" description="Polar residues" evidence="12">
    <location>
        <begin position="702"/>
        <end position="717"/>
    </location>
</feature>
<protein>
    <recommendedName>
        <fullName evidence="11">Fatty acyl-CoA reductase</fullName>
        <ecNumber evidence="11">1.2.1.84</ecNumber>
    </recommendedName>
</protein>
<accession>A0A310S7P0</accession>
<dbReference type="Pfam" id="PF12796">
    <property type="entry name" value="Ank_2"/>
    <property type="match status" value="1"/>
</dbReference>
<keyword evidence="3 11" id="KW-0444">Lipid biosynthesis</keyword>
<dbReference type="SMART" id="SM00248">
    <property type="entry name" value="ANK"/>
    <property type="match status" value="5"/>
</dbReference>
<reference evidence="15 16" key="1">
    <citation type="submission" date="2015-07" db="EMBL/GenBank/DDBJ databases">
        <title>The genome of Eufriesea mexicana.</title>
        <authorList>
            <person name="Pan H."/>
            <person name="Kapheim K."/>
        </authorList>
    </citation>
    <scope>NUCLEOTIDE SEQUENCE [LARGE SCALE GENOMIC DNA]</scope>
    <source>
        <strain evidence="15">0111107269</strain>
        <tissue evidence="15">Whole body</tissue>
    </source>
</reference>
<dbReference type="Proteomes" id="UP000250275">
    <property type="component" value="Unassembled WGS sequence"/>
</dbReference>
<evidence type="ECO:0000256" key="7">
    <source>
        <dbReference type="ARBA" id="ARBA00023098"/>
    </source>
</evidence>
<comment type="function">
    <text evidence="11">Catalyzes the reduction of fatty acyl-CoA to fatty alcohols.</text>
</comment>
<dbReference type="InterPro" id="IPR026055">
    <property type="entry name" value="FAR"/>
</dbReference>
<dbReference type="EMBL" id="KQ776822">
    <property type="protein sequence ID" value="OAD52159.1"/>
    <property type="molecule type" value="Genomic_DNA"/>
</dbReference>
<evidence type="ECO:0000256" key="3">
    <source>
        <dbReference type="ARBA" id="ARBA00022516"/>
    </source>
</evidence>
<dbReference type="SUPFAM" id="SSF51735">
    <property type="entry name" value="NAD(P)-binding Rossmann-fold domains"/>
    <property type="match status" value="1"/>
</dbReference>
<keyword evidence="4" id="KW-0812">Transmembrane</keyword>
<evidence type="ECO:0000256" key="6">
    <source>
        <dbReference type="ARBA" id="ARBA00022989"/>
    </source>
</evidence>
<dbReference type="Gene3D" id="3.40.50.720">
    <property type="entry name" value="NAD(P)-binding Rossmann-like Domain"/>
    <property type="match status" value="1"/>
</dbReference>
<comment type="catalytic activity">
    <reaction evidence="9 11">
        <text>a long-chain fatty acyl-CoA + 2 NADPH + 2 H(+) = a long-chain primary fatty alcohol + 2 NADP(+) + CoA</text>
        <dbReference type="Rhea" id="RHEA:52716"/>
        <dbReference type="ChEBI" id="CHEBI:15378"/>
        <dbReference type="ChEBI" id="CHEBI:57287"/>
        <dbReference type="ChEBI" id="CHEBI:57783"/>
        <dbReference type="ChEBI" id="CHEBI:58349"/>
        <dbReference type="ChEBI" id="CHEBI:77396"/>
        <dbReference type="ChEBI" id="CHEBI:83139"/>
        <dbReference type="EC" id="1.2.1.84"/>
    </reaction>
</comment>
<dbReference type="GO" id="GO:0005777">
    <property type="term" value="C:peroxisome"/>
    <property type="evidence" value="ECO:0007669"/>
    <property type="project" value="TreeGrafter"/>
</dbReference>
<dbReference type="InterPro" id="IPR036291">
    <property type="entry name" value="NAD(P)-bd_dom_sf"/>
</dbReference>
<sequence length="1242" mass="140014">ASIAAFYAGRNIFVTGATGFMGKVLLEKLLRSCPDVGEIFILMRPKRGLSIDDRLRKMLKLPLFDKLREENPSSLEKLIPILGDTSVEGLGIASIERHVIIERVSIIFHVAANVRFDEYLKTDMFSNVRSTRDVCILAGSMKKLVALVHVSTAYAHVDKPVIDEVLYPPLTDWRKALRMIETVDDETVRILTQKYVGSMPNTYTFTKRLAEQVINDYSKDLPCVIFRPTIVISSFREPVPGWLDNFNGPVAMMVGGGKGILRIVHLQPNLAADYIPVDVAINIMITTAWKRGLQTITKDPSVHVYNGSSYAIHRMTNRDLIVMGFKMNEEIPIEGSIWYPRIIITTNRIFHYVMTLLVHALPALIIDKALEAMGRRPMLMKIQKTIYSSSIRLYYFLHNEWIFHNDNMLKSLTDIPPAEKEIFSYDFSGINKEEYFRNCLIGAKLYLLNEDFTRLNEAKQHYNRQDTMSRSTSFRLSNNIEDVIEKFECLQLLQGHSAGNRRFDIIDQSKELRHSEKNDAFIIDYDQTVEQILRDKECREKLNPCLDQLEKSLERINCSYNGNSKNENTWQASNLRRDFSSTPTNVENILSDDLLKKVSSGAFQAAQHVTEKNFLRSWGRTEDCFDSSFGNDNTTSFSSESHEFNSPRSANSNYMTIRAQFSERSEENFNHSPVGSPRVTVAPIYRPPQTSCSSSCSSSSSNQSYGDTPSPNSWYQTAVGSQSEEGFSTWFSCHDHETISSNVQDNIENNETWSKIMEELVSNLEGEKTKVGVTDTQQDSLKAVNTTNSCTFQTNNSQQTNQFRYSSSYSIQDSNILEKEPQSIETTNLISIDYDAPLLSNYPKDDNAYSNIGQRSSENINDQCDLSLIFHSIADPSPTLDTLVISTDLNFHDIQTKKLSTDYKDDCHIPKMVASFETWPRQPCNSDRNILPWSSLNLPSVKASDRLKEKLNPKEVKKAMISLLKRSTKELAKRDKDGDTTLMCLVANPNELTQKMAYLVPLVERLSTITGALTIINNRGEDALYLAALNCPQFPFVTGYLAATMLQKEIDITQRLYHTRGDTLIHSIAAQGDSHKEILSELLALKTTQGNRLFDLSKRNYDGRTALHVAIESHEPFTKGITSLETVKLLLKYGADPKIKETKCGDNALHMAVSSDCDPVLVKLLLNNCASDLVNAINYNHDTALHMAAAISANISAERQTEVCCLLVHAGGHTNLPNCEGKLPLDLVTPDKKQAIGNILLQ</sequence>
<dbReference type="FunFam" id="3.40.50.720:FF:000143">
    <property type="entry name" value="Fatty acyl-CoA reductase"/>
    <property type="match status" value="1"/>
</dbReference>
<evidence type="ECO:0000256" key="12">
    <source>
        <dbReference type="SAM" id="MobiDB-lite"/>
    </source>
</evidence>
<dbReference type="Gene3D" id="1.25.40.20">
    <property type="entry name" value="Ankyrin repeat-containing domain"/>
    <property type="match status" value="1"/>
</dbReference>
<evidence type="ECO:0000313" key="15">
    <source>
        <dbReference type="EMBL" id="OAD52159.1"/>
    </source>
</evidence>
<evidence type="ECO:0000256" key="9">
    <source>
        <dbReference type="ARBA" id="ARBA00052530"/>
    </source>
</evidence>
<keyword evidence="7 11" id="KW-0443">Lipid metabolism</keyword>
<keyword evidence="5 11" id="KW-0521">NADP</keyword>
<dbReference type="GO" id="GO:0080019">
    <property type="term" value="F:alcohol-forming very long-chain fatty acyl-CoA reductase activity"/>
    <property type="evidence" value="ECO:0007669"/>
    <property type="project" value="InterPro"/>
</dbReference>
<name>A0A310S7P0_9HYME</name>
<feature type="non-terminal residue" evidence="15">
    <location>
        <position position="1"/>
    </location>
</feature>
<dbReference type="Pfam" id="PF07993">
    <property type="entry name" value="NAD_binding_4"/>
    <property type="match status" value="1"/>
</dbReference>
<gene>
    <name evidence="15" type="ORF">WN48_02761</name>
</gene>
<dbReference type="GO" id="GO:0035336">
    <property type="term" value="P:long-chain fatty-acyl-CoA metabolic process"/>
    <property type="evidence" value="ECO:0007669"/>
    <property type="project" value="TreeGrafter"/>
</dbReference>
<keyword evidence="6" id="KW-1133">Transmembrane helix</keyword>
<feature type="compositionally biased region" description="Low complexity" evidence="12">
    <location>
        <begin position="691"/>
        <end position="701"/>
    </location>
</feature>
<keyword evidence="8" id="KW-0472">Membrane</keyword>
<organism evidence="15 16">
    <name type="scientific">Eufriesea mexicana</name>
    <dbReference type="NCBI Taxonomy" id="516756"/>
    <lineage>
        <taxon>Eukaryota</taxon>
        <taxon>Metazoa</taxon>
        <taxon>Ecdysozoa</taxon>
        <taxon>Arthropoda</taxon>
        <taxon>Hexapoda</taxon>
        <taxon>Insecta</taxon>
        <taxon>Pterygota</taxon>
        <taxon>Neoptera</taxon>
        <taxon>Endopterygota</taxon>
        <taxon>Hymenoptera</taxon>
        <taxon>Apocrita</taxon>
        <taxon>Aculeata</taxon>
        <taxon>Apoidea</taxon>
        <taxon>Anthophila</taxon>
        <taxon>Apidae</taxon>
        <taxon>Eufriesea</taxon>
    </lineage>
</organism>
<dbReference type="OrthoDB" id="71307at2759"/>
<comment type="similarity">
    <text evidence="2 11">Belongs to the fatty acyl-CoA reductase family.</text>
</comment>
<dbReference type="SUPFAM" id="SSF48403">
    <property type="entry name" value="Ankyrin repeat"/>
    <property type="match status" value="1"/>
</dbReference>
<dbReference type="CDD" id="cd05236">
    <property type="entry name" value="FAR-N_SDR_e"/>
    <property type="match status" value="1"/>
</dbReference>
<feature type="domain" description="Fatty acyl-CoA reductase C-terminal" evidence="13">
    <location>
        <begin position="359"/>
        <end position="450"/>
    </location>
</feature>
<dbReference type="GO" id="GO:0102965">
    <property type="term" value="F:alcohol-forming long-chain fatty acyl-CoA reductase activity"/>
    <property type="evidence" value="ECO:0007669"/>
    <property type="project" value="UniProtKB-EC"/>
</dbReference>
<dbReference type="InterPro" id="IPR033640">
    <property type="entry name" value="FAR_C"/>
</dbReference>
<evidence type="ECO:0000256" key="10">
    <source>
        <dbReference type="PROSITE-ProRule" id="PRU00023"/>
    </source>
</evidence>
<evidence type="ECO:0000256" key="1">
    <source>
        <dbReference type="ARBA" id="ARBA00004141"/>
    </source>
</evidence>
<dbReference type="PANTHER" id="PTHR11011">
    <property type="entry name" value="MALE STERILITY PROTEIN 2-RELATED"/>
    <property type="match status" value="1"/>
</dbReference>
<dbReference type="EC" id="1.2.1.84" evidence="11"/>
<evidence type="ECO:0000256" key="2">
    <source>
        <dbReference type="ARBA" id="ARBA00005928"/>
    </source>
</evidence>
<dbReference type="PANTHER" id="PTHR11011:SF24">
    <property type="entry name" value="FATTY ACYL-COA REDUCTASE"/>
    <property type="match status" value="1"/>
</dbReference>
<dbReference type="InterPro" id="IPR013120">
    <property type="entry name" value="FAR_NAD-bd"/>
</dbReference>
<feature type="repeat" description="ANK" evidence="10">
    <location>
        <begin position="1102"/>
        <end position="1142"/>
    </location>
</feature>
<feature type="domain" description="Thioester reductase (TE)" evidence="14">
    <location>
        <begin position="14"/>
        <end position="284"/>
    </location>
</feature>
<dbReference type="AlphaFoldDB" id="A0A310S7P0"/>
<keyword evidence="10" id="KW-0040">ANK repeat</keyword>